<organism evidence="3 4">
    <name type="scientific">Lasiosphaeris hirsuta</name>
    <dbReference type="NCBI Taxonomy" id="260670"/>
    <lineage>
        <taxon>Eukaryota</taxon>
        <taxon>Fungi</taxon>
        <taxon>Dikarya</taxon>
        <taxon>Ascomycota</taxon>
        <taxon>Pezizomycotina</taxon>
        <taxon>Sordariomycetes</taxon>
        <taxon>Sordariomycetidae</taxon>
        <taxon>Sordariales</taxon>
        <taxon>Lasiosphaeriaceae</taxon>
        <taxon>Lasiosphaeris</taxon>
    </lineage>
</organism>
<evidence type="ECO:0000256" key="1">
    <source>
        <dbReference type="PROSITE-ProRule" id="PRU00042"/>
    </source>
</evidence>
<comment type="caution">
    <text evidence="3">The sequence shown here is derived from an EMBL/GenBank/DDBJ whole genome shotgun (WGS) entry which is preliminary data.</text>
</comment>
<evidence type="ECO:0000259" key="2">
    <source>
        <dbReference type="PROSITE" id="PS50157"/>
    </source>
</evidence>
<dbReference type="SUPFAM" id="SSF57667">
    <property type="entry name" value="beta-beta-alpha zinc fingers"/>
    <property type="match status" value="1"/>
</dbReference>
<name>A0AA40B133_9PEZI</name>
<evidence type="ECO:0000313" key="4">
    <source>
        <dbReference type="Proteomes" id="UP001172102"/>
    </source>
</evidence>
<dbReference type="Pfam" id="PF00096">
    <property type="entry name" value="zf-C2H2"/>
    <property type="match status" value="1"/>
</dbReference>
<dbReference type="InterPro" id="IPR036236">
    <property type="entry name" value="Znf_C2H2_sf"/>
</dbReference>
<feature type="domain" description="C2H2-type" evidence="2">
    <location>
        <begin position="84"/>
        <end position="119"/>
    </location>
</feature>
<dbReference type="Proteomes" id="UP001172102">
    <property type="component" value="Unassembled WGS sequence"/>
</dbReference>
<keyword evidence="1" id="KW-0479">Metal-binding</keyword>
<protein>
    <recommendedName>
        <fullName evidence="2">C2H2-type domain-containing protein</fullName>
    </recommendedName>
</protein>
<gene>
    <name evidence="3" type="ORF">B0H67DRAFT_642118</name>
</gene>
<dbReference type="GO" id="GO:0008270">
    <property type="term" value="F:zinc ion binding"/>
    <property type="evidence" value="ECO:0007669"/>
    <property type="project" value="UniProtKB-KW"/>
</dbReference>
<dbReference type="EMBL" id="JAUKUA010000002">
    <property type="protein sequence ID" value="KAK0725741.1"/>
    <property type="molecule type" value="Genomic_DNA"/>
</dbReference>
<dbReference type="InterPro" id="IPR013087">
    <property type="entry name" value="Znf_C2H2_type"/>
</dbReference>
<reference evidence="3" key="1">
    <citation type="submission" date="2023-06" db="EMBL/GenBank/DDBJ databases">
        <title>Genome-scale phylogeny and comparative genomics of the fungal order Sordariales.</title>
        <authorList>
            <consortium name="Lawrence Berkeley National Laboratory"/>
            <person name="Hensen N."/>
            <person name="Bonometti L."/>
            <person name="Westerberg I."/>
            <person name="Brannstrom I.O."/>
            <person name="Guillou S."/>
            <person name="Cros-Aarteil S."/>
            <person name="Calhoun S."/>
            <person name="Haridas S."/>
            <person name="Kuo A."/>
            <person name="Mondo S."/>
            <person name="Pangilinan J."/>
            <person name="Riley R."/>
            <person name="Labutti K."/>
            <person name="Andreopoulos B."/>
            <person name="Lipzen A."/>
            <person name="Chen C."/>
            <person name="Yanf M."/>
            <person name="Daum C."/>
            <person name="Ng V."/>
            <person name="Clum A."/>
            <person name="Steindorff A."/>
            <person name="Ohm R."/>
            <person name="Martin F."/>
            <person name="Silar P."/>
            <person name="Natvig D."/>
            <person name="Lalanne C."/>
            <person name="Gautier V."/>
            <person name="Ament-Velasquez S.L."/>
            <person name="Kruys A."/>
            <person name="Hutchinson M.I."/>
            <person name="Powell A.J."/>
            <person name="Barry K."/>
            <person name="Miller A.N."/>
            <person name="Grigoriev I.V."/>
            <person name="Debuchy R."/>
            <person name="Gladieux P."/>
            <person name="Thoren M.H."/>
            <person name="Johannesson H."/>
        </authorList>
    </citation>
    <scope>NUCLEOTIDE SEQUENCE</scope>
    <source>
        <strain evidence="3">SMH4607-1</strain>
    </source>
</reference>
<accession>A0AA40B133</accession>
<keyword evidence="4" id="KW-1185">Reference proteome</keyword>
<keyword evidence="1" id="KW-0862">Zinc</keyword>
<dbReference type="Gene3D" id="3.30.160.60">
    <property type="entry name" value="Classic Zinc Finger"/>
    <property type="match status" value="1"/>
</dbReference>
<dbReference type="PROSITE" id="PS50157">
    <property type="entry name" value="ZINC_FINGER_C2H2_2"/>
    <property type="match status" value="1"/>
</dbReference>
<keyword evidence="1" id="KW-0863">Zinc-finger</keyword>
<evidence type="ECO:0000313" key="3">
    <source>
        <dbReference type="EMBL" id="KAK0725741.1"/>
    </source>
</evidence>
<dbReference type="AlphaFoldDB" id="A0AA40B133"/>
<proteinExistence type="predicted"/>
<dbReference type="SMART" id="SM00355">
    <property type="entry name" value="ZnF_C2H2"/>
    <property type="match status" value="2"/>
</dbReference>
<sequence length="166" mass="17794">MTAPGALAAYDMPNTASTLTPFFPYPSSGLPGPESTWAYTASLFPPSPLGSPLVAPPPPPLPSAPPALLSCVTTAAVNIRNTHFRCTLTVASGAVCGKEFKRPSELDRHTATVHERARVEACQLCEGTRTFTRRDTLDRHMRRYHQEAVVEEGARKPGAGVKGVVR</sequence>